<dbReference type="PANTHER" id="PTHR34937">
    <property type="entry name" value="OS08G0559800 PROTEIN"/>
    <property type="match status" value="1"/>
</dbReference>
<evidence type="ECO:0000313" key="4">
    <source>
        <dbReference type="Proteomes" id="UP001293593"/>
    </source>
</evidence>
<gene>
    <name evidence="3" type="ORF">QN277_026079</name>
</gene>
<accession>A0AAE1MKA4</accession>
<dbReference type="AlphaFoldDB" id="A0AAE1MKA4"/>
<keyword evidence="1" id="KW-0175">Coiled coil</keyword>
<reference evidence="3" key="1">
    <citation type="submission" date="2023-10" db="EMBL/GenBank/DDBJ databases">
        <title>Chromosome-level genome of the transformable northern wattle, Acacia crassicarpa.</title>
        <authorList>
            <person name="Massaro I."/>
            <person name="Sinha N.R."/>
            <person name="Poethig S."/>
            <person name="Leichty A.R."/>
        </authorList>
    </citation>
    <scope>NUCLEOTIDE SEQUENCE</scope>
    <source>
        <strain evidence="3">Acra3RX</strain>
        <tissue evidence="3">Leaf</tissue>
    </source>
</reference>
<evidence type="ECO:0000256" key="1">
    <source>
        <dbReference type="SAM" id="Coils"/>
    </source>
</evidence>
<feature type="coiled-coil region" evidence="1">
    <location>
        <begin position="358"/>
        <end position="385"/>
    </location>
</feature>
<feature type="coiled-coil region" evidence="1">
    <location>
        <begin position="89"/>
        <end position="144"/>
    </location>
</feature>
<feature type="compositionally biased region" description="Acidic residues" evidence="2">
    <location>
        <begin position="1"/>
        <end position="21"/>
    </location>
</feature>
<organism evidence="3 4">
    <name type="scientific">Acacia crassicarpa</name>
    <name type="common">northern wattle</name>
    <dbReference type="NCBI Taxonomy" id="499986"/>
    <lineage>
        <taxon>Eukaryota</taxon>
        <taxon>Viridiplantae</taxon>
        <taxon>Streptophyta</taxon>
        <taxon>Embryophyta</taxon>
        <taxon>Tracheophyta</taxon>
        <taxon>Spermatophyta</taxon>
        <taxon>Magnoliopsida</taxon>
        <taxon>eudicotyledons</taxon>
        <taxon>Gunneridae</taxon>
        <taxon>Pentapetalae</taxon>
        <taxon>rosids</taxon>
        <taxon>fabids</taxon>
        <taxon>Fabales</taxon>
        <taxon>Fabaceae</taxon>
        <taxon>Caesalpinioideae</taxon>
        <taxon>mimosoid clade</taxon>
        <taxon>Acacieae</taxon>
        <taxon>Acacia</taxon>
    </lineage>
</organism>
<keyword evidence="4" id="KW-1185">Reference proteome</keyword>
<name>A0AAE1MKA4_9FABA</name>
<feature type="region of interest" description="Disordered" evidence="2">
    <location>
        <begin position="1"/>
        <end position="31"/>
    </location>
</feature>
<comment type="caution">
    <text evidence="3">The sequence shown here is derived from an EMBL/GenBank/DDBJ whole genome shotgun (WGS) entry which is preliminary data.</text>
</comment>
<dbReference type="Proteomes" id="UP001293593">
    <property type="component" value="Unassembled WGS sequence"/>
</dbReference>
<protein>
    <recommendedName>
        <fullName evidence="5">Paramyosin</fullName>
    </recommendedName>
</protein>
<feature type="coiled-coil region" evidence="1">
    <location>
        <begin position="198"/>
        <end position="274"/>
    </location>
</feature>
<evidence type="ECO:0000256" key="2">
    <source>
        <dbReference type="SAM" id="MobiDB-lite"/>
    </source>
</evidence>
<proteinExistence type="predicted"/>
<dbReference type="InterPro" id="IPR040300">
    <property type="entry name" value="At3g49055-like"/>
</dbReference>
<sequence length="675" mass="76749">MAAVGDDDADAVLSDVEDDDNPVPITIRSPAPEDVSVDRVKELLVELDRERQARQTAENSKSELQFSFNRLKALAHEAIKKRDEFGRQRDDALREKEEALNSKDKLLTELAEANRVKKELSIQRDEIAKQFDELVKERDALRSEIGNSTQMLVNGMDKISAKVSSFKNFAGNGLSRSQKYTGLAAVAYGVIMRANEIVEELAKQIDSTAKSRNKTREQMEQRNYEIAIEVSQLEATISQLREEVIKKTSAVENLERTLAEKDEKVNEAVELKQIVIDYDDKLRKSETKMESLRTLLIDQLSFVSKIHNQTYNVIKIIDANHSEVSEFLFLPQVTDIEELICASLAGMKSIYEFIRIVAEKVQDVFDNKNNEIKTLEDTVTRLIREKDQIGSLLRSALSRRVASDPSSRKNELFQAAENGLREAGIDFKFSKLLGDGRDAASNKANVTQKEDDICSLAGALENVVKASQLEIIDLQHARDELRTELSVLKQHVEAQAKELNHRMKRIEELEEKERVANENVEGLMIDIASAEEEINRWKVAAEQEAGAGRAVEQEFAAQLSEVKQELEEAKQSLLESEKKLKFKEETTAAAMAARDAAEKSLRLADSRASRLRERVEELTRQLDELESREDSRSRNRHRYVCWPWHWLGMDFVGSHLHDTQQLQAPNEMELSEPFL</sequence>
<evidence type="ECO:0008006" key="5">
    <source>
        <dbReference type="Google" id="ProtNLM"/>
    </source>
</evidence>
<evidence type="ECO:0000313" key="3">
    <source>
        <dbReference type="EMBL" id="KAK4264968.1"/>
    </source>
</evidence>
<feature type="coiled-coil region" evidence="1">
    <location>
        <begin position="464"/>
        <end position="635"/>
    </location>
</feature>
<dbReference type="EMBL" id="JAWXYG010000008">
    <property type="protein sequence ID" value="KAK4264968.1"/>
    <property type="molecule type" value="Genomic_DNA"/>
</dbReference>
<dbReference type="PANTHER" id="PTHR34937:SF1">
    <property type="entry name" value="PARAMYOSIN"/>
    <property type="match status" value="1"/>
</dbReference>